<name>A0A4Z0PEW7_9BACT</name>
<evidence type="ECO:0000313" key="1">
    <source>
        <dbReference type="EMBL" id="TGE13115.1"/>
    </source>
</evidence>
<protein>
    <submittedName>
        <fullName evidence="1">DUF469 family protein</fullName>
    </submittedName>
</protein>
<dbReference type="EMBL" id="SRLD01000057">
    <property type="protein sequence ID" value="TGE13115.1"/>
    <property type="molecule type" value="Genomic_DNA"/>
</dbReference>
<evidence type="ECO:0000313" key="2">
    <source>
        <dbReference type="Proteomes" id="UP000297739"/>
    </source>
</evidence>
<reference evidence="1 2" key="1">
    <citation type="submission" date="2019-04" db="EMBL/GenBank/DDBJ databases">
        <authorList>
            <person name="Feng G."/>
            <person name="Zhang J."/>
            <person name="Zhu H."/>
        </authorList>
    </citation>
    <scope>NUCLEOTIDE SEQUENCE [LARGE SCALE GENOMIC DNA]</scope>
    <source>
        <strain evidence="1 2">JCM 17223</strain>
    </source>
</reference>
<comment type="caution">
    <text evidence="1">The sequence shown here is derived from an EMBL/GenBank/DDBJ whole genome shotgun (WGS) entry which is preliminary data.</text>
</comment>
<sequence length="100" mass="11361">MGIAERCRYPKLSLPYPAGFFFASLPTPKRLKSRLEQIEEFELIIGGALDDFAATPVKRLSQAQAQEKQQQLQQWLQARPEVAQATSTELIDAYYGPFRT</sequence>
<dbReference type="Proteomes" id="UP000297739">
    <property type="component" value="Unassembled WGS sequence"/>
</dbReference>
<keyword evidence="2" id="KW-1185">Reference proteome</keyword>
<organism evidence="1 2">
    <name type="scientific">Hymenobacter elongatus</name>
    <dbReference type="NCBI Taxonomy" id="877208"/>
    <lineage>
        <taxon>Bacteria</taxon>
        <taxon>Pseudomonadati</taxon>
        <taxon>Bacteroidota</taxon>
        <taxon>Cytophagia</taxon>
        <taxon>Cytophagales</taxon>
        <taxon>Hymenobacteraceae</taxon>
        <taxon>Hymenobacter</taxon>
    </lineage>
</organism>
<dbReference type="OrthoDB" id="1094220at2"/>
<accession>A0A4Z0PEW7</accession>
<gene>
    <name evidence="1" type="ORF">E5J99_19590</name>
</gene>
<proteinExistence type="predicted"/>
<dbReference type="AlphaFoldDB" id="A0A4Z0PEW7"/>
<dbReference type="RefSeq" id="WP_135499505.1">
    <property type="nucleotide sequence ID" value="NZ_SRLD01000057.1"/>
</dbReference>